<feature type="compositionally biased region" description="Pro residues" evidence="1">
    <location>
        <begin position="18"/>
        <end position="34"/>
    </location>
</feature>
<evidence type="ECO:0000256" key="1">
    <source>
        <dbReference type="SAM" id="MobiDB-lite"/>
    </source>
</evidence>
<proteinExistence type="predicted"/>
<feature type="region of interest" description="Disordered" evidence="1">
    <location>
        <begin position="1"/>
        <end position="36"/>
    </location>
</feature>
<evidence type="ECO:0000313" key="3">
    <source>
        <dbReference type="Proteomes" id="UP001596025"/>
    </source>
</evidence>
<evidence type="ECO:0000313" key="2">
    <source>
        <dbReference type="EMBL" id="MFC4696033.1"/>
    </source>
</evidence>
<sequence>MADLTIERASGGLDDGSAPPPPAQQRPSGPPPVPSGGVALARLLALARLTSPQALELSTGVLEQAAQLPVPDTGAGSRALLDRLAVGTDGQVALHPSAAPAGPAVAAVLADVAATARSRPGAAEAEDPLLDAVDAAVAALPDAGVPAVAGRVAEAAAAIDRGAVLAELGALVRSIAAGGPVGAAASAAVRGTVSRPVRREGSRRARRVGAWLLSVVVLTAAVTAEVVLLRDEIAADVEVLLDAGRSGVEPTAEPEPDGVPIPAPAPAAAGSVTAVDLRGLDACEPGQPCTVRVQVRLVPGTAEQRVTWSYLLVDRCTGDSSTAPGGTVAVPPGGERAEALGVVALPPLPAVAVLAVTDAPATAASAPLSVGSCPPELRTR</sequence>
<gene>
    <name evidence="2" type="ORF">ACFO3M_21720</name>
</gene>
<organism evidence="2 3">
    <name type="scientific">Geodermatophilus arenarius</name>
    <dbReference type="NCBI Taxonomy" id="1137990"/>
    <lineage>
        <taxon>Bacteria</taxon>
        <taxon>Bacillati</taxon>
        <taxon>Actinomycetota</taxon>
        <taxon>Actinomycetes</taxon>
        <taxon>Geodermatophilales</taxon>
        <taxon>Geodermatophilaceae</taxon>
        <taxon>Geodermatophilus</taxon>
    </lineage>
</organism>
<comment type="caution">
    <text evidence="2">The sequence shown here is derived from an EMBL/GenBank/DDBJ whole genome shotgun (WGS) entry which is preliminary data.</text>
</comment>
<accession>A0ABV9LPD4</accession>
<keyword evidence="3" id="KW-1185">Reference proteome</keyword>
<dbReference type="Proteomes" id="UP001596025">
    <property type="component" value="Unassembled WGS sequence"/>
</dbReference>
<dbReference type="EMBL" id="JBHSGR010000034">
    <property type="protein sequence ID" value="MFC4696033.1"/>
    <property type="molecule type" value="Genomic_DNA"/>
</dbReference>
<name>A0ABV9LPD4_9ACTN</name>
<protein>
    <submittedName>
        <fullName evidence="2">Uncharacterized protein</fullName>
    </submittedName>
</protein>
<reference evidence="3" key="1">
    <citation type="journal article" date="2019" name="Int. J. Syst. Evol. Microbiol.">
        <title>The Global Catalogue of Microorganisms (GCM) 10K type strain sequencing project: providing services to taxonomists for standard genome sequencing and annotation.</title>
        <authorList>
            <consortium name="The Broad Institute Genomics Platform"/>
            <consortium name="The Broad Institute Genome Sequencing Center for Infectious Disease"/>
            <person name="Wu L."/>
            <person name="Ma J."/>
        </authorList>
    </citation>
    <scope>NUCLEOTIDE SEQUENCE [LARGE SCALE GENOMIC DNA]</scope>
    <source>
        <strain evidence="3">CCUG 62763</strain>
    </source>
</reference>
<dbReference type="RefSeq" id="WP_387993982.1">
    <property type="nucleotide sequence ID" value="NZ_JBHSGR010000034.1"/>
</dbReference>